<comment type="caution">
    <text evidence="1">The sequence shown here is derived from an EMBL/GenBank/DDBJ whole genome shotgun (WGS) entry which is preliminary data.</text>
</comment>
<evidence type="ECO:0000313" key="1">
    <source>
        <dbReference type="EMBL" id="RUQ75057.1"/>
    </source>
</evidence>
<evidence type="ECO:0000313" key="2">
    <source>
        <dbReference type="Proteomes" id="UP000280346"/>
    </source>
</evidence>
<reference evidence="1 2" key="1">
    <citation type="submission" date="2018-12" db="EMBL/GenBank/DDBJ databases">
        <authorList>
            <person name="Yang Y."/>
        </authorList>
    </citation>
    <scope>NUCLEOTIDE SEQUENCE [LARGE SCALE GENOMIC DNA]</scope>
    <source>
        <strain evidence="1 2">GSF71</strain>
    </source>
</reference>
<proteinExistence type="predicted"/>
<keyword evidence="2" id="KW-1185">Reference proteome</keyword>
<protein>
    <submittedName>
        <fullName evidence="1">Uncharacterized protein</fullName>
    </submittedName>
</protein>
<accession>A0A3S0X1K3</accession>
<organism evidence="1 2">
    <name type="scientific">Azospirillum doebereinerae</name>
    <dbReference type="NCBI Taxonomy" id="92933"/>
    <lineage>
        <taxon>Bacteria</taxon>
        <taxon>Pseudomonadati</taxon>
        <taxon>Pseudomonadota</taxon>
        <taxon>Alphaproteobacteria</taxon>
        <taxon>Rhodospirillales</taxon>
        <taxon>Azospirillaceae</taxon>
        <taxon>Azospirillum</taxon>
    </lineage>
</organism>
<gene>
    <name evidence="1" type="ORF">EJ913_04145</name>
</gene>
<sequence length="166" mass="18045">MGVIPFPLTNRGVRHPTFPVIEVSHLSLDEAADWQANVMAECRRRRVPTSSLADWLETRGLLLRCTVLSSDGPGEPLRIPGQALIPALNGEREPGAIHHPGATDPHLLAQTIGVQCAENVSAGEAVLNRILVSGIGCPFVHTHAFYGWEDKGRRRVLSAVDIQTLH</sequence>
<dbReference type="EMBL" id="RZIJ01000002">
    <property type="protein sequence ID" value="RUQ75057.1"/>
    <property type="molecule type" value="Genomic_DNA"/>
</dbReference>
<dbReference type="Proteomes" id="UP000280346">
    <property type="component" value="Unassembled WGS sequence"/>
</dbReference>
<dbReference type="OrthoDB" id="7306073at2"/>
<name>A0A3S0X1K3_9PROT</name>
<dbReference type="RefSeq" id="WP_126995067.1">
    <property type="nucleotide sequence ID" value="NZ_JBNPXW010000002.1"/>
</dbReference>
<dbReference type="AlphaFoldDB" id="A0A3S0X1K3"/>